<organism evidence="3 4">
    <name type="scientific">Brachyspira aalborgi</name>
    <dbReference type="NCBI Taxonomy" id="29522"/>
    <lineage>
        <taxon>Bacteria</taxon>
        <taxon>Pseudomonadati</taxon>
        <taxon>Spirochaetota</taxon>
        <taxon>Spirochaetia</taxon>
        <taxon>Brachyspirales</taxon>
        <taxon>Brachyspiraceae</taxon>
        <taxon>Brachyspira</taxon>
    </lineage>
</organism>
<dbReference type="CDD" id="cd22341">
    <property type="entry name" value="NucS-like"/>
    <property type="match status" value="1"/>
</dbReference>
<keyword evidence="3" id="KW-0255">Endonuclease</keyword>
<dbReference type="PANTHER" id="PTHR38814:SF1">
    <property type="entry name" value="ENDONUCLEASE NUCS"/>
    <property type="match status" value="1"/>
</dbReference>
<evidence type="ECO:0000259" key="2">
    <source>
        <dbReference type="Pfam" id="PF01939"/>
    </source>
</evidence>
<keyword evidence="3" id="KW-0378">Hydrolase</keyword>
<proteinExistence type="predicted"/>
<gene>
    <name evidence="3" type="ORF">EPJ79_03865</name>
</gene>
<dbReference type="AlphaFoldDB" id="A0A5C8D4H2"/>
<dbReference type="RefSeq" id="WP_147738507.1">
    <property type="nucleotide sequence ID" value="NZ_SAXU01000001.1"/>
</dbReference>
<reference evidence="3 4" key="1">
    <citation type="journal article" date="1992" name="Lakartidningen">
        <title>[Penicillin V and not amoxicillin is the first choice preparation in acute otitis].</title>
        <authorList>
            <person name="Kamme C."/>
            <person name="Lundgren K."/>
            <person name="Prellner K."/>
        </authorList>
    </citation>
    <scope>NUCLEOTIDE SEQUENCE [LARGE SCALE GENOMIC DNA]</scope>
    <source>
        <strain evidence="3 4">513A</strain>
    </source>
</reference>
<dbReference type="EMBL" id="SAXU01000001">
    <property type="protein sequence ID" value="TXJ20295.1"/>
    <property type="molecule type" value="Genomic_DNA"/>
</dbReference>
<dbReference type="Proteomes" id="UP000324638">
    <property type="component" value="Unassembled WGS sequence"/>
</dbReference>
<dbReference type="InterPro" id="IPR048301">
    <property type="entry name" value="NucS_C"/>
</dbReference>
<evidence type="ECO:0000256" key="1">
    <source>
        <dbReference type="ARBA" id="ARBA00023125"/>
    </source>
</evidence>
<dbReference type="PANTHER" id="PTHR38814">
    <property type="entry name" value="ENDONUCLEASE NUCS"/>
    <property type="match status" value="1"/>
</dbReference>
<evidence type="ECO:0000313" key="4">
    <source>
        <dbReference type="Proteomes" id="UP000324638"/>
    </source>
</evidence>
<keyword evidence="1" id="KW-0238">DNA-binding</keyword>
<dbReference type="InterPro" id="IPR011856">
    <property type="entry name" value="tRNA_endonuc-like_dom_sf"/>
</dbReference>
<feature type="domain" description="Endonuclease NucS C-terminal" evidence="2">
    <location>
        <begin position="349"/>
        <end position="438"/>
    </location>
</feature>
<accession>A0A5C8D4H2</accession>
<dbReference type="GO" id="GO:0003677">
    <property type="term" value="F:DNA binding"/>
    <property type="evidence" value="ECO:0007669"/>
    <property type="project" value="UniProtKB-KW"/>
</dbReference>
<evidence type="ECO:0000313" key="3">
    <source>
        <dbReference type="EMBL" id="TXJ20295.1"/>
    </source>
</evidence>
<name>A0A5C8D4H2_9SPIR</name>
<dbReference type="Gene3D" id="3.40.1350.10">
    <property type="match status" value="1"/>
</dbReference>
<dbReference type="Pfam" id="PF01939">
    <property type="entry name" value="NucS_C"/>
    <property type="match status" value="1"/>
</dbReference>
<dbReference type="GO" id="GO:0004519">
    <property type="term" value="F:endonuclease activity"/>
    <property type="evidence" value="ECO:0007669"/>
    <property type="project" value="UniProtKB-KW"/>
</dbReference>
<keyword evidence="3" id="KW-0540">Nuclease</keyword>
<protein>
    <submittedName>
        <fullName evidence="3">AlwI family type II restriction endonuclease</fullName>
    </submittedName>
</protein>
<dbReference type="InterPro" id="IPR002793">
    <property type="entry name" value="Endonuclease_NucS"/>
</dbReference>
<comment type="caution">
    <text evidence="3">The sequence shown here is derived from an EMBL/GenBank/DDBJ whole genome shotgun (WGS) entry which is preliminary data.</text>
</comment>
<sequence>MNIIKELYWKEFFINYLNDNLYWYIPKGYAIKSDNFESIKNKLSVLKEYENKIWNNELQTIIRKEFIKKGLFEPRAENQNEEDENAIIRVIKVITSTLGLAWVNEKEKLHITDIGNKLLEKSNYEEIIFNQIRRFEFNNFNITRSKENIKVLPIFYLANVLIKLKDKRLTKDEYCLFIAKKSDNNEIKKSVDEIERYRLLSDKDKDKIKDYLRAKNIKNIRNKKRKSILNTIELDSSYAFNFFASSNLFYIENSNIFIKDKKQLENFLNDCKNSSIWIDFKEKKDWFYYYGSDNKNISPIEFALDYYTDISDVDNALNIYNYCKKNKIKIDKSINAISETEFKSVLVDEKILEDFLERHIKELEKGLRLIRRQYPTISGPIDLLATDNKGRMVVIELKKNRVSDKVIGQVARYVSFLEREQDKEVRAIIIGKKIDNNIKLAVNALSCRTDLYNFDYRVNFERVN</sequence>